<name>A0ABM8BDB1_9BIFI</name>
<keyword evidence="1" id="KW-0472">Membrane</keyword>
<accession>A0ABM8BDB1</accession>
<protein>
    <recommendedName>
        <fullName evidence="4">Glycosyltransferase</fullName>
    </recommendedName>
</protein>
<feature type="transmembrane region" description="Helical" evidence="1">
    <location>
        <begin position="370"/>
        <end position="391"/>
    </location>
</feature>
<feature type="transmembrane region" description="Helical" evidence="1">
    <location>
        <begin position="397"/>
        <end position="417"/>
    </location>
</feature>
<keyword evidence="1" id="KW-1133">Transmembrane helix</keyword>
<keyword evidence="1" id="KW-0812">Transmembrane</keyword>
<feature type="transmembrane region" description="Helical" evidence="1">
    <location>
        <begin position="666"/>
        <end position="686"/>
    </location>
</feature>
<feature type="transmembrane region" description="Helical" evidence="1">
    <location>
        <begin position="334"/>
        <end position="358"/>
    </location>
</feature>
<proteinExistence type="predicted"/>
<dbReference type="EMBL" id="AP026800">
    <property type="protein sequence ID" value="BDR54896.1"/>
    <property type="molecule type" value="Genomic_DNA"/>
</dbReference>
<evidence type="ECO:0000256" key="1">
    <source>
        <dbReference type="SAM" id="Phobius"/>
    </source>
</evidence>
<evidence type="ECO:0000313" key="3">
    <source>
        <dbReference type="Proteomes" id="UP001321748"/>
    </source>
</evidence>
<dbReference type="RefSeq" id="WP_317642400.1">
    <property type="nucleotide sequence ID" value="NZ_AP026800.1"/>
</dbReference>
<feature type="transmembrane region" description="Helical" evidence="1">
    <location>
        <begin position="209"/>
        <end position="230"/>
    </location>
</feature>
<feature type="transmembrane region" description="Helical" evidence="1">
    <location>
        <begin position="610"/>
        <end position="629"/>
    </location>
</feature>
<feature type="transmembrane region" description="Helical" evidence="1">
    <location>
        <begin position="569"/>
        <end position="590"/>
    </location>
</feature>
<evidence type="ECO:0000313" key="2">
    <source>
        <dbReference type="EMBL" id="BDR54896.1"/>
    </source>
</evidence>
<feature type="transmembrane region" description="Helical" evidence="1">
    <location>
        <begin position="641"/>
        <end position="660"/>
    </location>
</feature>
<evidence type="ECO:0008006" key="4">
    <source>
        <dbReference type="Google" id="ProtNLM"/>
    </source>
</evidence>
<feature type="transmembrane region" description="Helical" evidence="1">
    <location>
        <begin position="517"/>
        <end position="536"/>
    </location>
</feature>
<reference evidence="2 3" key="1">
    <citation type="journal article" date="2023" name="Microbiol. Spectr.">
        <title>Symbiosis of Carpenter Bees with Uncharacterized Lactic Acid Bacteria Showing NAD Auxotrophy.</title>
        <authorList>
            <person name="Kawasaki S."/>
            <person name="Ozawa K."/>
            <person name="Mori T."/>
            <person name="Yamamoto A."/>
            <person name="Ito M."/>
            <person name="Ohkuma M."/>
            <person name="Sakamoto M."/>
            <person name="Matsutani M."/>
        </authorList>
    </citation>
    <scope>NUCLEOTIDE SEQUENCE [LARGE SCALE GENOMIC DNA]</scope>
    <source>
        <strain evidence="2 3">KimH</strain>
    </source>
</reference>
<feature type="transmembrane region" description="Helical" evidence="1">
    <location>
        <begin position="169"/>
        <end position="189"/>
    </location>
</feature>
<gene>
    <name evidence="2" type="ORF">KIMH_10070</name>
</gene>
<organism evidence="2 3">
    <name type="scientific">Bombiscardovia apis</name>
    <dbReference type="NCBI Taxonomy" id="2932182"/>
    <lineage>
        <taxon>Bacteria</taxon>
        <taxon>Bacillati</taxon>
        <taxon>Actinomycetota</taxon>
        <taxon>Actinomycetes</taxon>
        <taxon>Bifidobacteriales</taxon>
        <taxon>Bifidobacteriaceae</taxon>
        <taxon>Bombiscardovia</taxon>
    </lineage>
</organism>
<keyword evidence="3" id="KW-1185">Reference proteome</keyword>
<feature type="transmembrane region" description="Helical" evidence="1">
    <location>
        <begin position="698"/>
        <end position="721"/>
    </location>
</feature>
<sequence>MIILTIECAVFNLPHWRSLASANANASANSTSASQSQIALGKGLVRLKDGALLVSDPTQAYIEAPGAQSLNYVQVVPAQTADGGRLKLTADENKHAVWKVHIRLDVQPKSSQQWEPAGSSMVNPTVPGSLYVKNRSQIDQAQRVRLWISEEYKAVVALDSLEVNPRIPFSFNLARVVLMALFAALIIALSPRSKLWRVRLNTGSRTQRWALWVPLLAMVLWCASTVATQVNGFTVRTYHDPGAYTYDFNQYGHLADAFISGQSWLNLPVPDHLSSINPYDVYARERLLATGEEPIFWDHVFYEGHWYSYFGPLPALLIFAPYRLVTSLFVPGGLMLPTPAACALLIAGFTIFSSLLVVRLIRRFLPEASLAATIMALLTFTAGSQVVYLWFRNNFYTVPFDASLLLVSLGLWFWLGARRVRIANSKTSRAWTASDLDHQHHSAYANAQVYLSLPRLAAGAVAISATLGCRQTFILSGLLAFPIFADEFKAMWAGVRPARRKAASQQIRPAFSRSRSAAILTTALLPVMAVIAPLLAYNAWRFGSAFNFGNTYQITVVDLNTYKPPMRNLAWLVVYYLALPLTPTSSFPYLQRSPAPLSVWQYTEPGLGGLFVLAPIVALALLLLLLPAVRRKLKAAQSLPLIASMLLLAIGLMLFTAYIAGYDARYMLDFSWLLALVAALPIAASTGSSFQPSSKGVYIIRTVLLLCLLATVVLACAAGLVELKSNPLFAQVQAWFTAL</sequence>
<dbReference type="Proteomes" id="UP001321748">
    <property type="component" value="Chromosome"/>
</dbReference>